<proteinExistence type="predicted"/>
<dbReference type="AlphaFoldDB" id="A0ABD6BMC5"/>
<gene>
    <name evidence="1" type="ORF">ACFSAU_00715</name>
</gene>
<evidence type="ECO:0000313" key="1">
    <source>
        <dbReference type="EMBL" id="MFD1566005.1"/>
    </source>
</evidence>
<keyword evidence="2" id="KW-1185">Reference proteome</keyword>
<accession>A0ABD6BMC5</accession>
<comment type="caution">
    <text evidence="1">The sequence shown here is derived from an EMBL/GenBank/DDBJ whole genome shotgun (WGS) entry which is preliminary data.</text>
</comment>
<evidence type="ECO:0008006" key="3">
    <source>
        <dbReference type="Google" id="ProtNLM"/>
    </source>
</evidence>
<reference evidence="1 2" key="1">
    <citation type="journal article" date="2019" name="Int. J. Syst. Evol. Microbiol.">
        <title>The Global Catalogue of Microorganisms (GCM) 10K type strain sequencing project: providing services to taxonomists for standard genome sequencing and annotation.</title>
        <authorList>
            <consortium name="The Broad Institute Genomics Platform"/>
            <consortium name="The Broad Institute Genome Sequencing Center for Infectious Disease"/>
            <person name="Wu L."/>
            <person name="Ma J."/>
        </authorList>
    </citation>
    <scope>NUCLEOTIDE SEQUENCE [LARGE SCALE GENOMIC DNA]</scope>
    <source>
        <strain evidence="1 2">CGMCC 1.12859</strain>
    </source>
</reference>
<sequence>MMGGMKKRMMNQLLDSGMTEHLTSVLARAEHELLTTAKRMEDAHGTETLGDLPTVEERQTALKGLIEALVTDSVDEVWIKQVAPALLDAPEKADSYLGMSDDEWTDQMANWADFYRENGAEGTDRALAEHHVQSTFGVDLDTFEDRVVNWQRGEEAERIFAGNFRAVRRSMENVTEVAEE</sequence>
<protein>
    <recommendedName>
        <fullName evidence="3">TipAS antibiotic-recognition domain-containing protein</fullName>
    </recommendedName>
</protein>
<dbReference type="EMBL" id="JBHUCZ010000001">
    <property type="protein sequence ID" value="MFD1566005.1"/>
    <property type="molecule type" value="Genomic_DNA"/>
</dbReference>
<evidence type="ECO:0000313" key="2">
    <source>
        <dbReference type="Proteomes" id="UP001597139"/>
    </source>
</evidence>
<dbReference type="Proteomes" id="UP001597139">
    <property type="component" value="Unassembled WGS sequence"/>
</dbReference>
<organism evidence="1 2">
    <name type="scientific">Halolamina litorea</name>
    <dbReference type="NCBI Taxonomy" id="1515593"/>
    <lineage>
        <taxon>Archaea</taxon>
        <taxon>Methanobacteriati</taxon>
        <taxon>Methanobacteriota</taxon>
        <taxon>Stenosarchaea group</taxon>
        <taxon>Halobacteria</taxon>
        <taxon>Halobacteriales</taxon>
        <taxon>Haloferacaceae</taxon>
    </lineage>
</organism>
<dbReference type="RefSeq" id="WP_267645246.1">
    <property type="nucleotide sequence ID" value="NZ_JANHGR010000001.1"/>
</dbReference>
<name>A0ABD6BMC5_9EURY</name>